<evidence type="ECO:0000313" key="1">
    <source>
        <dbReference type="EMBL" id="KAJ2768015.1"/>
    </source>
</evidence>
<keyword evidence="2" id="KW-1185">Reference proteome</keyword>
<accession>A0ACC1JVI0</accession>
<name>A0ACC1JVI0_9FUNG</name>
<proteinExistence type="predicted"/>
<gene>
    <name evidence="1" type="ORF">IWQ57_003715</name>
</gene>
<protein>
    <submittedName>
        <fullName evidence="1">Uncharacterized protein</fullName>
    </submittedName>
</protein>
<organism evidence="1 2">
    <name type="scientific">Coemansia nantahalensis</name>
    <dbReference type="NCBI Taxonomy" id="2789366"/>
    <lineage>
        <taxon>Eukaryota</taxon>
        <taxon>Fungi</taxon>
        <taxon>Fungi incertae sedis</taxon>
        <taxon>Zoopagomycota</taxon>
        <taxon>Kickxellomycotina</taxon>
        <taxon>Kickxellomycetes</taxon>
        <taxon>Kickxellales</taxon>
        <taxon>Kickxellaceae</taxon>
        <taxon>Coemansia</taxon>
    </lineage>
</organism>
<reference evidence="1" key="1">
    <citation type="submission" date="2022-07" db="EMBL/GenBank/DDBJ databases">
        <title>Phylogenomic reconstructions and comparative analyses of Kickxellomycotina fungi.</title>
        <authorList>
            <person name="Reynolds N.K."/>
            <person name="Stajich J.E."/>
            <person name="Barry K."/>
            <person name="Grigoriev I.V."/>
            <person name="Crous P."/>
            <person name="Smith M.E."/>
        </authorList>
    </citation>
    <scope>NUCLEOTIDE SEQUENCE</scope>
    <source>
        <strain evidence="1">CBS 109366</strain>
    </source>
</reference>
<dbReference type="EMBL" id="JANBUJ010001279">
    <property type="protein sequence ID" value="KAJ2768015.1"/>
    <property type="molecule type" value="Genomic_DNA"/>
</dbReference>
<evidence type="ECO:0000313" key="2">
    <source>
        <dbReference type="Proteomes" id="UP001140234"/>
    </source>
</evidence>
<comment type="caution">
    <text evidence="1">The sequence shown here is derived from an EMBL/GenBank/DDBJ whole genome shotgun (WGS) entry which is preliminary data.</text>
</comment>
<dbReference type="Proteomes" id="UP001140234">
    <property type="component" value="Unassembled WGS sequence"/>
</dbReference>
<sequence length="901" mass="94824">MAALINRLIYTLTIACLPDLLERTMGESPASNGTVTVAFGVGGLVAGMLTGYLSDRAQNRIGFQIGASVLGVAAGLILFFAERLYLVVLFRLVLGVASSISDTMLYATVADVYPASLLGSKMAVVFVFDNIGDMLGPLLGGKAYETMGLGGVSAIAIALSACSLVTNLVFVRNSLAVCSARAVGIGRLPEGEKASGGLLAVASIGGSTRDSAVSVAHSKSCVAEAASTIQGGQESTGRAKVQLARLLFCLPVAGPVASVFVATGLQTVMETVLPLRLYERFYYSPATISIAFLVGGGVLMVTIPLTGYINDVLVARYGELKRYYFIAGAVAAIFVAQIIIALSTSYAVLVFGYALFSAAEMAMVVPAQSAFGDYINASGSYAMAQCYSLAWLAEGLASILLPPVASAIYAAASFPVTLLSIGAVLCTACASVSTSLKFGLNARKPALGAAGAQARARTDGGDSGGSVRSVFRGSPADDPDDEPALPPPAAFSGGSQAREAERLASEIAASDPSVYAYDEVYDNLDQARSRAKQAQRSDDRGPRYMDKLIASAEQRKVQSDVVRERLLEKEREREGDLFADKEVIVTAGYKEIKEQRKQLVAEDEAREASAQTARRSDRHFGAATVGLYREFLDHVDREDAAIAAAAAAAVGGSAEAARPGPTDSQGVHLADAAGPASRKPEALGSGLNVMATSTRQRPADAQQQQQQPGVPAAAGGVQQDRAAGRQGRNGDRSSYVAMAAEMDRRDHVRDAEQERQHLELVKKYARRNDAAAVEAARQRYLERKQQAGVLEATEMAARGLAAGDVQKVLRSAVDLAVGEGEYRHGRVAELHNNIVEYAAKKLGPLRPPAVKLIVTCAIAQNTGGLHISNCTRWDDAADSMVTHEFRNAAMTIVVTAYLITC</sequence>